<evidence type="ECO:0000313" key="15">
    <source>
        <dbReference type="EMBL" id="MPY58013.1"/>
    </source>
</evidence>
<evidence type="ECO:0000256" key="8">
    <source>
        <dbReference type="ARBA" id="ARBA00023136"/>
    </source>
</evidence>
<gene>
    <name evidence="15" type="ORF">FNH08_12790</name>
</gene>
<keyword evidence="7" id="KW-0378">Hydrolase</keyword>
<evidence type="ECO:0000256" key="6">
    <source>
        <dbReference type="ARBA" id="ARBA00022729"/>
    </source>
</evidence>
<dbReference type="Proteomes" id="UP000400924">
    <property type="component" value="Unassembled WGS sequence"/>
</dbReference>
<feature type="chain" id="PRO_5024272486" description="Multiple inositol polyphosphate phosphatase 1" evidence="14">
    <location>
        <begin position="25"/>
        <end position="444"/>
    </location>
</feature>
<dbReference type="InterPro" id="IPR000560">
    <property type="entry name" value="His_Pase_clade-2"/>
</dbReference>
<comment type="subcellular location">
    <subcellularLocation>
        <location evidence="1">Membrane</location>
    </subcellularLocation>
</comment>
<feature type="signal peptide" evidence="14">
    <location>
        <begin position="1"/>
        <end position="24"/>
    </location>
</feature>
<dbReference type="EC" id="3.1.3.62" evidence="4"/>
<comment type="catalytic activity">
    <reaction evidence="11">
        <text>1D-myo-inositol 1,2,4,5,6-pentakisphosphate + H2O = 1D-myo-inositol 1,2,5,6-tetrakisphosphate + phosphate</text>
        <dbReference type="Rhea" id="RHEA:77115"/>
        <dbReference type="ChEBI" id="CHEBI:15377"/>
        <dbReference type="ChEBI" id="CHEBI:43474"/>
        <dbReference type="ChEBI" id="CHEBI:57798"/>
        <dbReference type="ChEBI" id="CHEBI:195535"/>
        <dbReference type="EC" id="3.1.3.62"/>
    </reaction>
    <physiologicalReaction direction="left-to-right" evidence="11">
        <dbReference type="Rhea" id="RHEA:77116"/>
    </physiologicalReaction>
</comment>
<dbReference type="PANTHER" id="PTHR20963:SF8">
    <property type="entry name" value="MULTIPLE INOSITOL POLYPHOSPHATE PHOSPHATASE 1"/>
    <property type="match status" value="1"/>
</dbReference>
<sequence>MRRLALSAVALTALTLPVAAPANAVPVTHGFYATKTPYEPLQDARSYQHPPQGFVPVFTETVSRHGTRASTDSDDGDLILALWDKAAADGELTPLGEHFGLDVRSLEAAMAKIGYGQLTARGKQDMQNMAARLEQRLPELFRRIARNGEKIDVVSSGKDRAVDSGNIFATALGDDDPAVKPLIGAPRTDPDLLYFHKSAGGAAYRDYIASDQRLASTLAEIKDQPATQWAARRVLLRLFTPAFVATLDSADQVDAAEAVYNLYAAAPALSEEGTWHMDRYIAPRDARWFAYLSDAEDFYEKGPGFKDSGITYAMAQVLLDDFFAKLEAARSGTGDLGAELRFTHAEEIIPLAVLLGLPGSTQPVTEARPYTYADNAWRGASVAPMAANIQWDLFRKGDHYLVRMLYNEKETAFRTGCRPVAKGSYFYDVDELERCYGRTGTPTS</sequence>
<evidence type="ECO:0000256" key="3">
    <source>
        <dbReference type="ARBA" id="ARBA00012976"/>
    </source>
</evidence>
<dbReference type="Pfam" id="PF00328">
    <property type="entry name" value="His_Phos_2"/>
    <property type="match status" value="1"/>
</dbReference>
<protein>
    <recommendedName>
        <fullName evidence="5">Multiple inositol polyphosphate phosphatase 1</fullName>
        <ecNumber evidence="4">3.1.3.62</ecNumber>
        <ecNumber evidence="3">3.1.3.80</ecNumber>
    </recommendedName>
    <alternativeName>
        <fullName evidence="9">2,3-bisphosphoglycerate 3-phosphatase</fullName>
    </alternativeName>
</protein>
<dbReference type="CDD" id="cd07061">
    <property type="entry name" value="HP_HAP_like"/>
    <property type="match status" value="1"/>
</dbReference>
<name>A0A5N8XEQ9_9ACTN</name>
<comment type="caution">
    <text evidence="15">The sequence shown here is derived from an EMBL/GenBank/DDBJ whole genome shotgun (WGS) entry which is preliminary data.</text>
</comment>
<dbReference type="EMBL" id="VJZC01000067">
    <property type="protein sequence ID" value="MPY58013.1"/>
    <property type="molecule type" value="Genomic_DNA"/>
</dbReference>
<comment type="catalytic activity">
    <reaction evidence="10">
        <text>1D-myo-inositol 1,2,5,6-tetrakisphosphate + H2O = 1D-myo-inositol 1,2,6-trisphosphate + phosphate</text>
        <dbReference type="Rhea" id="RHEA:77119"/>
        <dbReference type="ChEBI" id="CHEBI:15377"/>
        <dbReference type="ChEBI" id="CHEBI:43474"/>
        <dbReference type="ChEBI" id="CHEBI:195535"/>
        <dbReference type="ChEBI" id="CHEBI:195537"/>
        <dbReference type="EC" id="3.1.3.62"/>
    </reaction>
    <physiologicalReaction direction="left-to-right" evidence="10">
        <dbReference type="Rhea" id="RHEA:77120"/>
    </physiologicalReaction>
</comment>
<dbReference type="SUPFAM" id="SSF53254">
    <property type="entry name" value="Phosphoglycerate mutase-like"/>
    <property type="match status" value="1"/>
</dbReference>
<dbReference type="InterPro" id="IPR029033">
    <property type="entry name" value="His_PPase_superfam"/>
</dbReference>
<keyword evidence="16" id="KW-1185">Reference proteome</keyword>
<dbReference type="AlphaFoldDB" id="A0A5N8XEQ9"/>
<accession>A0A5N8XEQ9</accession>
<evidence type="ECO:0000256" key="14">
    <source>
        <dbReference type="SAM" id="SignalP"/>
    </source>
</evidence>
<dbReference type="Gene3D" id="3.40.50.1240">
    <property type="entry name" value="Phosphoglycerate mutase-like"/>
    <property type="match status" value="1"/>
</dbReference>
<dbReference type="PANTHER" id="PTHR20963">
    <property type="entry name" value="MULTIPLE INOSITOL POLYPHOSPHATE PHOSPHATASE-RELATED"/>
    <property type="match status" value="1"/>
</dbReference>
<evidence type="ECO:0000256" key="12">
    <source>
        <dbReference type="ARBA" id="ARBA00043691"/>
    </source>
</evidence>
<evidence type="ECO:0000256" key="4">
    <source>
        <dbReference type="ARBA" id="ARBA00013040"/>
    </source>
</evidence>
<dbReference type="OrthoDB" id="9770871at2"/>
<dbReference type="GO" id="GO:0016020">
    <property type="term" value="C:membrane"/>
    <property type="evidence" value="ECO:0007669"/>
    <property type="project" value="UniProtKB-SubCell"/>
</dbReference>
<organism evidence="15 16">
    <name type="scientific">Streptomyces spongiae</name>
    <dbReference type="NCBI Taxonomy" id="565072"/>
    <lineage>
        <taxon>Bacteria</taxon>
        <taxon>Bacillati</taxon>
        <taxon>Actinomycetota</taxon>
        <taxon>Actinomycetes</taxon>
        <taxon>Kitasatosporales</taxon>
        <taxon>Streptomycetaceae</taxon>
        <taxon>Streptomyces</taxon>
    </lineage>
</organism>
<dbReference type="RefSeq" id="WP_152771593.1">
    <property type="nucleotide sequence ID" value="NZ_VJZC01000067.1"/>
</dbReference>
<reference evidence="15 16" key="1">
    <citation type="submission" date="2019-07" db="EMBL/GenBank/DDBJ databases">
        <title>New species of Amycolatopsis and Streptomyces.</title>
        <authorList>
            <person name="Duangmal K."/>
            <person name="Teo W.F.A."/>
            <person name="Lipun K."/>
        </authorList>
    </citation>
    <scope>NUCLEOTIDE SEQUENCE [LARGE SCALE GENOMIC DNA]</scope>
    <source>
        <strain evidence="15 16">NBRC 106415</strain>
    </source>
</reference>
<dbReference type="GO" id="GO:0052745">
    <property type="term" value="F:inositol phosphate phosphatase activity"/>
    <property type="evidence" value="ECO:0007669"/>
    <property type="project" value="TreeGrafter"/>
</dbReference>
<evidence type="ECO:0000256" key="13">
    <source>
        <dbReference type="ARBA" id="ARBA00043832"/>
    </source>
</evidence>
<evidence type="ECO:0000256" key="5">
    <source>
        <dbReference type="ARBA" id="ARBA00018097"/>
    </source>
</evidence>
<comment type="catalytic activity">
    <reaction evidence="13">
        <text>(2R)-2,3-bisphosphoglycerate + H2O = (2R)-2-phosphoglycerate + phosphate</text>
        <dbReference type="Rhea" id="RHEA:27381"/>
        <dbReference type="ChEBI" id="CHEBI:15377"/>
        <dbReference type="ChEBI" id="CHEBI:43474"/>
        <dbReference type="ChEBI" id="CHEBI:58248"/>
        <dbReference type="ChEBI" id="CHEBI:58289"/>
        <dbReference type="EC" id="3.1.3.80"/>
    </reaction>
    <physiologicalReaction direction="left-to-right" evidence="13">
        <dbReference type="Rhea" id="RHEA:27382"/>
    </physiologicalReaction>
</comment>
<proteinExistence type="inferred from homology"/>
<keyword evidence="8" id="KW-0472">Membrane</keyword>
<dbReference type="GO" id="GO:0034417">
    <property type="term" value="F:bisphosphoglycerate 3-phosphatase activity"/>
    <property type="evidence" value="ECO:0007669"/>
    <property type="project" value="UniProtKB-EC"/>
</dbReference>
<evidence type="ECO:0000256" key="10">
    <source>
        <dbReference type="ARBA" id="ARBA00043668"/>
    </source>
</evidence>
<dbReference type="GO" id="GO:0003993">
    <property type="term" value="F:acid phosphatase activity"/>
    <property type="evidence" value="ECO:0007669"/>
    <property type="project" value="TreeGrafter"/>
</dbReference>
<evidence type="ECO:0000256" key="9">
    <source>
        <dbReference type="ARBA" id="ARBA00031642"/>
    </source>
</evidence>
<evidence type="ECO:0000256" key="11">
    <source>
        <dbReference type="ARBA" id="ARBA00043671"/>
    </source>
</evidence>
<evidence type="ECO:0000256" key="7">
    <source>
        <dbReference type="ARBA" id="ARBA00022801"/>
    </source>
</evidence>
<evidence type="ECO:0000256" key="1">
    <source>
        <dbReference type="ARBA" id="ARBA00004370"/>
    </source>
</evidence>
<dbReference type="EC" id="3.1.3.80" evidence="3"/>
<evidence type="ECO:0000313" key="16">
    <source>
        <dbReference type="Proteomes" id="UP000400924"/>
    </source>
</evidence>
<keyword evidence="6 14" id="KW-0732">Signal</keyword>
<evidence type="ECO:0000256" key="2">
    <source>
        <dbReference type="ARBA" id="ARBA00008422"/>
    </source>
</evidence>
<comment type="catalytic activity">
    <reaction evidence="12">
        <text>1D-myo-inositol hexakisphosphate + H2O = 1D-myo-inositol 1,2,4,5,6-pentakisphosphate + phosphate</text>
        <dbReference type="Rhea" id="RHEA:16989"/>
        <dbReference type="ChEBI" id="CHEBI:15377"/>
        <dbReference type="ChEBI" id="CHEBI:43474"/>
        <dbReference type="ChEBI" id="CHEBI:57798"/>
        <dbReference type="ChEBI" id="CHEBI:58130"/>
        <dbReference type="EC" id="3.1.3.62"/>
    </reaction>
    <physiologicalReaction direction="left-to-right" evidence="12">
        <dbReference type="Rhea" id="RHEA:16990"/>
    </physiologicalReaction>
</comment>
<comment type="similarity">
    <text evidence="2">Belongs to the histidine acid phosphatase family. MINPP1 subfamily.</text>
</comment>